<proteinExistence type="predicted"/>
<sequence>MPPCRKALAVIGFTKYPKRRTFRPIFVRAIPNRLRPYINREEEIYVHISASAEAGNAVPATGMPIQYTIGLFVSITP</sequence>
<comment type="caution">
    <text evidence="1">The sequence shown here is derived from an EMBL/GenBank/DDBJ whole genome shotgun (WGS) entry which is preliminary data.</text>
</comment>
<dbReference type="AlphaFoldDB" id="A0AAV8YA80"/>
<evidence type="ECO:0000313" key="1">
    <source>
        <dbReference type="EMBL" id="KAJ8947923.1"/>
    </source>
</evidence>
<reference evidence="1" key="1">
    <citation type="journal article" date="2023" name="Insect Mol. Biol.">
        <title>Genome sequencing provides insights into the evolution of gene families encoding plant cell wall-degrading enzymes in longhorned beetles.</title>
        <authorList>
            <person name="Shin N.R."/>
            <person name="Okamura Y."/>
            <person name="Kirsch R."/>
            <person name="Pauchet Y."/>
        </authorList>
    </citation>
    <scope>NUCLEOTIDE SEQUENCE</scope>
    <source>
        <strain evidence="1">AMC_N1</strain>
    </source>
</reference>
<gene>
    <name evidence="1" type="ORF">NQ318_005151</name>
</gene>
<evidence type="ECO:0000313" key="2">
    <source>
        <dbReference type="Proteomes" id="UP001162162"/>
    </source>
</evidence>
<dbReference type="EMBL" id="JAPWTK010000149">
    <property type="protein sequence ID" value="KAJ8947923.1"/>
    <property type="molecule type" value="Genomic_DNA"/>
</dbReference>
<organism evidence="1 2">
    <name type="scientific">Aromia moschata</name>
    <dbReference type="NCBI Taxonomy" id="1265417"/>
    <lineage>
        <taxon>Eukaryota</taxon>
        <taxon>Metazoa</taxon>
        <taxon>Ecdysozoa</taxon>
        <taxon>Arthropoda</taxon>
        <taxon>Hexapoda</taxon>
        <taxon>Insecta</taxon>
        <taxon>Pterygota</taxon>
        <taxon>Neoptera</taxon>
        <taxon>Endopterygota</taxon>
        <taxon>Coleoptera</taxon>
        <taxon>Polyphaga</taxon>
        <taxon>Cucujiformia</taxon>
        <taxon>Chrysomeloidea</taxon>
        <taxon>Cerambycidae</taxon>
        <taxon>Cerambycinae</taxon>
        <taxon>Callichromatini</taxon>
        <taxon>Aromia</taxon>
    </lineage>
</organism>
<protein>
    <submittedName>
        <fullName evidence="1">Uncharacterized protein</fullName>
    </submittedName>
</protein>
<accession>A0AAV8YA80</accession>
<name>A0AAV8YA80_9CUCU</name>
<dbReference type="Proteomes" id="UP001162162">
    <property type="component" value="Unassembled WGS sequence"/>
</dbReference>
<keyword evidence="2" id="KW-1185">Reference proteome</keyword>